<dbReference type="GO" id="GO:0005737">
    <property type="term" value="C:cytoplasm"/>
    <property type="evidence" value="ECO:0007669"/>
    <property type="project" value="TreeGrafter"/>
</dbReference>
<dbReference type="Gene3D" id="2.40.128.20">
    <property type="match status" value="2"/>
</dbReference>
<dbReference type="InterPro" id="IPR012674">
    <property type="entry name" value="Calycin"/>
</dbReference>
<keyword evidence="3" id="KW-1185">Reference proteome</keyword>
<sequence>MSTCNLASSSSGPKHDPDVHGQFTSFCKAYGPGRRCPTPPTVPAVDIQAYTGLWYEIGVTAGFKIESELGSRCVTANYTANGTAPYVRTPIDFSTIPFGSLPAMAPPPSGHSSTPTAPDGLLDEESTPTESERIEQLGFNLSALVPPPEGVGKAVKVLNRGENVTSPVVLEAVVKISVITSKVLSSLATTTCPLVSSESAQRIKSAATEEGSRSAQAIARSADGILQSIAQIVEAAMEVVHGVESITFGIGEVNQGHYDKAVKRQIASGSSVVNKAAREISRQANNVKRNVNKILKLASSLSDTTVAKTVIQETQKISSLILTTMSAGVEIKEAAETIRKENRFISKQGILRPGGIAVTGIRGQAVQNPKEPGKITVNFGGFPGAYWLIALEGEPAEGYEVAVIYGCQDLPPFLQSLRRQDDSVFIIARKREIPEATVNRLLAFAKGLGINTSGDNVFIRGNSRDCTGRTFSTAA</sequence>
<dbReference type="OMA" id="CHEVFAF"/>
<dbReference type="PANTHER" id="PTHR10612:SF56">
    <property type="entry name" value="LIPOCALIN_CYTOSOLIC FATTY-ACID BINDING DOMAIN-CONTAINING PROTEIN"/>
    <property type="match status" value="1"/>
</dbReference>
<dbReference type="GO" id="GO:0000302">
    <property type="term" value="P:response to reactive oxygen species"/>
    <property type="evidence" value="ECO:0007669"/>
    <property type="project" value="TreeGrafter"/>
</dbReference>
<evidence type="ECO:0000256" key="1">
    <source>
        <dbReference type="SAM" id="MobiDB-lite"/>
    </source>
</evidence>
<dbReference type="PANTHER" id="PTHR10612">
    <property type="entry name" value="APOLIPOPROTEIN D"/>
    <property type="match status" value="1"/>
</dbReference>
<accession>A0A388KZM1</accession>
<name>A0A388KZM1_CHABU</name>
<protein>
    <recommendedName>
        <fullName evidence="4">Lipocalin/cytosolic fatty-acid binding domain-containing protein</fullName>
    </recommendedName>
</protein>
<feature type="region of interest" description="Disordered" evidence="1">
    <location>
        <begin position="103"/>
        <end position="131"/>
    </location>
</feature>
<reference evidence="2 3" key="1">
    <citation type="journal article" date="2018" name="Cell">
        <title>The Chara Genome: Secondary Complexity and Implications for Plant Terrestrialization.</title>
        <authorList>
            <person name="Nishiyama T."/>
            <person name="Sakayama H."/>
            <person name="Vries J.D."/>
            <person name="Buschmann H."/>
            <person name="Saint-Marcoux D."/>
            <person name="Ullrich K.K."/>
            <person name="Haas F.B."/>
            <person name="Vanderstraeten L."/>
            <person name="Becker D."/>
            <person name="Lang D."/>
            <person name="Vosolsobe S."/>
            <person name="Rombauts S."/>
            <person name="Wilhelmsson P.K.I."/>
            <person name="Janitza P."/>
            <person name="Kern R."/>
            <person name="Heyl A."/>
            <person name="Rumpler F."/>
            <person name="Villalobos L.I.A.C."/>
            <person name="Clay J.M."/>
            <person name="Skokan R."/>
            <person name="Toyoda A."/>
            <person name="Suzuki Y."/>
            <person name="Kagoshima H."/>
            <person name="Schijlen E."/>
            <person name="Tajeshwar N."/>
            <person name="Catarino B."/>
            <person name="Hetherington A.J."/>
            <person name="Saltykova A."/>
            <person name="Bonnot C."/>
            <person name="Breuninger H."/>
            <person name="Symeonidi A."/>
            <person name="Radhakrishnan G.V."/>
            <person name="Van Nieuwerburgh F."/>
            <person name="Deforce D."/>
            <person name="Chang C."/>
            <person name="Karol K.G."/>
            <person name="Hedrich R."/>
            <person name="Ulvskov P."/>
            <person name="Glockner G."/>
            <person name="Delwiche C.F."/>
            <person name="Petrasek J."/>
            <person name="Van de Peer Y."/>
            <person name="Friml J."/>
            <person name="Beilby M."/>
            <person name="Dolan L."/>
            <person name="Kohara Y."/>
            <person name="Sugano S."/>
            <person name="Fujiyama A."/>
            <person name="Delaux P.-M."/>
            <person name="Quint M."/>
            <person name="TheiBen G."/>
            <person name="Hagemann M."/>
            <person name="Harholt J."/>
            <person name="Dunand C."/>
            <person name="Zachgo S."/>
            <person name="Langdale J."/>
            <person name="Maumus F."/>
            <person name="Straeten D.V.D."/>
            <person name="Gould S.B."/>
            <person name="Rensing S.A."/>
        </authorList>
    </citation>
    <scope>NUCLEOTIDE SEQUENCE [LARGE SCALE GENOMIC DNA]</scope>
    <source>
        <strain evidence="2 3">S276</strain>
    </source>
</reference>
<dbReference type="Proteomes" id="UP000265515">
    <property type="component" value="Unassembled WGS sequence"/>
</dbReference>
<dbReference type="PROSITE" id="PS00213">
    <property type="entry name" value="LIPOCALIN"/>
    <property type="match status" value="1"/>
</dbReference>
<dbReference type="OrthoDB" id="565904at2759"/>
<dbReference type="GO" id="GO:0006629">
    <property type="term" value="P:lipid metabolic process"/>
    <property type="evidence" value="ECO:0007669"/>
    <property type="project" value="TreeGrafter"/>
</dbReference>
<dbReference type="EMBL" id="BFEA01000225">
    <property type="protein sequence ID" value="GBG75481.1"/>
    <property type="molecule type" value="Genomic_DNA"/>
</dbReference>
<dbReference type="AlphaFoldDB" id="A0A388KZM1"/>
<evidence type="ECO:0000313" key="3">
    <source>
        <dbReference type="Proteomes" id="UP000265515"/>
    </source>
</evidence>
<evidence type="ECO:0008006" key="4">
    <source>
        <dbReference type="Google" id="ProtNLM"/>
    </source>
</evidence>
<comment type="caution">
    <text evidence="2">The sequence shown here is derived from an EMBL/GenBank/DDBJ whole genome shotgun (WGS) entry which is preliminary data.</text>
</comment>
<organism evidence="2 3">
    <name type="scientific">Chara braunii</name>
    <name type="common">Braun's stonewort</name>
    <dbReference type="NCBI Taxonomy" id="69332"/>
    <lineage>
        <taxon>Eukaryota</taxon>
        <taxon>Viridiplantae</taxon>
        <taxon>Streptophyta</taxon>
        <taxon>Charophyceae</taxon>
        <taxon>Charales</taxon>
        <taxon>Characeae</taxon>
        <taxon>Chara</taxon>
    </lineage>
</organism>
<evidence type="ECO:0000313" key="2">
    <source>
        <dbReference type="EMBL" id="GBG75481.1"/>
    </source>
</evidence>
<dbReference type="SUPFAM" id="SSF50814">
    <property type="entry name" value="Lipocalins"/>
    <property type="match status" value="2"/>
</dbReference>
<dbReference type="Gramene" id="GBG75481">
    <property type="protein sequence ID" value="GBG75481"/>
    <property type="gene ID" value="CBR_g20112"/>
</dbReference>
<proteinExistence type="predicted"/>
<gene>
    <name evidence="2" type="ORF">CBR_g20112</name>
</gene>
<dbReference type="InterPro" id="IPR022272">
    <property type="entry name" value="Lipocalin_CS"/>
</dbReference>